<evidence type="ECO:0000256" key="4">
    <source>
        <dbReference type="ARBA" id="ARBA00047475"/>
    </source>
</evidence>
<feature type="transmembrane region" description="Helical" evidence="6">
    <location>
        <begin position="37"/>
        <end position="59"/>
    </location>
</feature>
<dbReference type="WBParaSite" id="TCLT_0000213301-mRNA-1">
    <property type="protein sequence ID" value="TCLT_0000213301-mRNA-1"/>
    <property type="gene ID" value="TCLT_0000213301"/>
</dbReference>
<dbReference type="GO" id="GO:0016020">
    <property type="term" value="C:membrane"/>
    <property type="evidence" value="ECO:0007669"/>
    <property type="project" value="UniProtKB-SubCell"/>
</dbReference>
<keyword evidence="3 5" id="KW-0808">Transferase</keyword>
<comment type="catalytic activity">
    <reaction evidence="4 6">
        <text>glucuronate acceptor + UDP-alpha-D-glucuronate = acceptor beta-D-glucuronoside + UDP + H(+)</text>
        <dbReference type="Rhea" id="RHEA:21032"/>
        <dbReference type="ChEBI" id="CHEBI:15378"/>
        <dbReference type="ChEBI" id="CHEBI:58052"/>
        <dbReference type="ChEBI" id="CHEBI:58223"/>
        <dbReference type="ChEBI" id="CHEBI:132367"/>
        <dbReference type="ChEBI" id="CHEBI:132368"/>
        <dbReference type="EC" id="2.4.1.17"/>
    </reaction>
</comment>
<evidence type="ECO:0000256" key="5">
    <source>
        <dbReference type="RuleBase" id="RU003718"/>
    </source>
</evidence>
<comment type="subcellular location">
    <subcellularLocation>
        <location evidence="6">Membrane</location>
        <topology evidence="6">Single-pass membrane protein</topology>
    </subcellularLocation>
</comment>
<dbReference type="Gene3D" id="3.40.50.2000">
    <property type="entry name" value="Glycogen Phosphorylase B"/>
    <property type="match status" value="1"/>
</dbReference>
<dbReference type="STRING" id="103827.A0A0N5CPI9"/>
<feature type="transmembrane region" description="Helical" evidence="6">
    <location>
        <begin position="468"/>
        <end position="493"/>
    </location>
</feature>
<reference evidence="9" key="1">
    <citation type="submission" date="2017-02" db="UniProtKB">
        <authorList>
            <consortium name="WormBaseParasite"/>
        </authorList>
    </citation>
    <scope>IDENTIFICATION</scope>
</reference>
<dbReference type="PANTHER" id="PTHR48043:SF145">
    <property type="entry name" value="FI06409P-RELATED"/>
    <property type="match status" value="1"/>
</dbReference>
<dbReference type="OMA" id="IEHAIRF"/>
<dbReference type="FunFam" id="3.40.50.2000:FF:000021">
    <property type="entry name" value="UDP-glucuronosyltransferase"/>
    <property type="match status" value="1"/>
</dbReference>
<dbReference type="Pfam" id="PF00201">
    <property type="entry name" value="UDPGT"/>
    <property type="match status" value="1"/>
</dbReference>
<comment type="caution">
    <text evidence="6">Lacks conserved residue(s) required for the propagation of feature annotation.</text>
</comment>
<dbReference type="PROSITE" id="PS00375">
    <property type="entry name" value="UDPGT"/>
    <property type="match status" value="1"/>
</dbReference>
<accession>A0A0N5CPI9</accession>
<evidence type="ECO:0000256" key="1">
    <source>
        <dbReference type="ARBA" id="ARBA00009995"/>
    </source>
</evidence>
<dbReference type="SUPFAM" id="SSF53756">
    <property type="entry name" value="UDP-Glycosyltransferase/glycogen phosphorylase"/>
    <property type="match status" value="1"/>
</dbReference>
<keyword evidence="8" id="KW-1185">Reference proteome</keyword>
<keyword evidence="6" id="KW-0472">Membrane</keyword>
<gene>
    <name evidence="7" type="ORF">TCLT_LOCUS2134</name>
</gene>
<dbReference type="InterPro" id="IPR035595">
    <property type="entry name" value="UDP_glycos_trans_CS"/>
</dbReference>
<comment type="similarity">
    <text evidence="1 5">Belongs to the UDP-glycosyltransferase family.</text>
</comment>
<evidence type="ECO:0000313" key="7">
    <source>
        <dbReference type="EMBL" id="VDM97912.1"/>
    </source>
</evidence>
<proteinExistence type="inferred from homology"/>
<dbReference type="GO" id="GO:0015020">
    <property type="term" value="F:glucuronosyltransferase activity"/>
    <property type="evidence" value="ECO:0007669"/>
    <property type="project" value="UniProtKB-EC"/>
</dbReference>
<dbReference type="EMBL" id="UYYF01000375">
    <property type="protein sequence ID" value="VDM97912.1"/>
    <property type="molecule type" value="Genomic_DNA"/>
</dbReference>
<evidence type="ECO:0000256" key="6">
    <source>
        <dbReference type="RuleBase" id="RU362059"/>
    </source>
</evidence>
<keyword evidence="6" id="KW-0812">Transmembrane</keyword>
<sequence length="507" mass="57363">MCNFNVTVNDLIMTKLVFLLVASQLQAKYKTISDDMLLPIIHVVLTSTVICTLGAKILVYSPRIEYSHVNFMGRMADILVQAGHNVVISVVVVSDLNSNVHNNEQLADENFIENLREEKFDLGITELISFCSYALFRKLEIKAYISSYSLNLMEVISDPLGVSSNPSYVPVSVSKNSDEMTYLERLDNFLHYIAIYCMSRYFAITIASSLNKDHSISQSHEILQMAIKNSSFALINSEELLEYPRLMSQKVVFIGGIAVNKPKNLDQFYGQLMNESVNGAVLISFGANARSKYMSQAGKECFERTFESFPEILFIWKYEGNDSVANNIPNVVKMEWVPQNDLLGHKNLRVLISHCGQNSIMEAVHAGVPIICIPLLADQTRNAKALEKRQIAIVIKKKDLNAISLQSALRRILYNKKFGDNSRRLAEMIREKPISARDRFLNSINFVLKFHGVHNLDISSANLNFLQYYLLDLVFPFILLIALSAYLVLRVLIKSISFSARKKDKSD</sequence>
<dbReference type="PANTHER" id="PTHR48043">
    <property type="entry name" value="EG:EG0003.4 PROTEIN-RELATED"/>
    <property type="match status" value="1"/>
</dbReference>
<evidence type="ECO:0000313" key="8">
    <source>
        <dbReference type="Proteomes" id="UP000276776"/>
    </source>
</evidence>
<dbReference type="AlphaFoldDB" id="A0A0N5CPI9"/>
<keyword evidence="6" id="KW-1133">Transmembrane helix</keyword>
<dbReference type="InterPro" id="IPR002213">
    <property type="entry name" value="UDP_glucos_trans"/>
</dbReference>
<name>A0A0N5CPI9_THECL</name>
<protein>
    <recommendedName>
        <fullName evidence="6">UDP-glucuronosyltransferase</fullName>
        <ecNumber evidence="6">2.4.1.17</ecNumber>
    </recommendedName>
</protein>
<evidence type="ECO:0000256" key="3">
    <source>
        <dbReference type="ARBA" id="ARBA00022679"/>
    </source>
</evidence>
<organism evidence="9">
    <name type="scientific">Thelazia callipaeda</name>
    <name type="common">Oriental eyeworm</name>
    <name type="synonym">Parasitic nematode</name>
    <dbReference type="NCBI Taxonomy" id="103827"/>
    <lineage>
        <taxon>Eukaryota</taxon>
        <taxon>Metazoa</taxon>
        <taxon>Ecdysozoa</taxon>
        <taxon>Nematoda</taxon>
        <taxon>Chromadorea</taxon>
        <taxon>Rhabditida</taxon>
        <taxon>Spirurina</taxon>
        <taxon>Spiruromorpha</taxon>
        <taxon>Thelazioidea</taxon>
        <taxon>Thelaziidae</taxon>
        <taxon>Thelazia</taxon>
    </lineage>
</organism>
<dbReference type="InterPro" id="IPR050271">
    <property type="entry name" value="UDP-glycosyltransferase"/>
</dbReference>
<reference evidence="7 8" key="2">
    <citation type="submission" date="2018-11" db="EMBL/GenBank/DDBJ databases">
        <authorList>
            <consortium name="Pathogen Informatics"/>
        </authorList>
    </citation>
    <scope>NUCLEOTIDE SEQUENCE [LARGE SCALE GENOMIC DNA]</scope>
</reference>
<keyword evidence="2 5" id="KW-0328">Glycosyltransferase</keyword>
<evidence type="ECO:0000313" key="9">
    <source>
        <dbReference type="WBParaSite" id="TCLT_0000213301-mRNA-1"/>
    </source>
</evidence>
<dbReference type="EC" id="2.4.1.17" evidence="6"/>
<dbReference type="CDD" id="cd03784">
    <property type="entry name" value="GT1_Gtf-like"/>
    <property type="match status" value="1"/>
</dbReference>
<dbReference type="OrthoDB" id="5835829at2759"/>
<evidence type="ECO:0000256" key="2">
    <source>
        <dbReference type="ARBA" id="ARBA00022676"/>
    </source>
</evidence>
<dbReference type="Proteomes" id="UP000276776">
    <property type="component" value="Unassembled WGS sequence"/>
</dbReference>